<dbReference type="EMBL" id="JANPWB010000003">
    <property type="protein sequence ID" value="KAJ1198392.1"/>
    <property type="molecule type" value="Genomic_DNA"/>
</dbReference>
<reference evidence="1" key="1">
    <citation type="journal article" date="2022" name="bioRxiv">
        <title>Sequencing and chromosome-scale assembly of the giantPleurodeles waltlgenome.</title>
        <authorList>
            <person name="Brown T."/>
            <person name="Elewa A."/>
            <person name="Iarovenko S."/>
            <person name="Subramanian E."/>
            <person name="Araus A.J."/>
            <person name="Petzold A."/>
            <person name="Susuki M."/>
            <person name="Suzuki K.-i.T."/>
            <person name="Hayashi T."/>
            <person name="Toyoda A."/>
            <person name="Oliveira C."/>
            <person name="Osipova E."/>
            <person name="Leigh N.D."/>
            <person name="Simon A."/>
            <person name="Yun M.H."/>
        </authorList>
    </citation>
    <scope>NUCLEOTIDE SEQUENCE</scope>
    <source>
        <strain evidence="1">20211129_DDA</strain>
        <tissue evidence="1">Liver</tissue>
    </source>
</reference>
<accession>A0AAV7VE03</accession>
<evidence type="ECO:0000313" key="2">
    <source>
        <dbReference type="Proteomes" id="UP001066276"/>
    </source>
</evidence>
<organism evidence="1 2">
    <name type="scientific">Pleurodeles waltl</name>
    <name type="common">Iberian ribbed newt</name>
    <dbReference type="NCBI Taxonomy" id="8319"/>
    <lineage>
        <taxon>Eukaryota</taxon>
        <taxon>Metazoa</taxon>
        <taxon>Chordata</taxon>
        <taxon>Craniata</taxon>
        <taxon>Vertebrata</taxon>
        <taxon>Euteleostomi</taxon>
        <taxon>Amphibia</taxon>
        <taxon>Batrachia</taxon>
        <taxon>Caudata</taxon>
        <taxon>Salamandroidea</taxon>
        <taxon>Salamandridae</taxon>
        <taxon>Pleurodelinae</taxon>
        <taxon>Pleurodeles</taxon>
    </lineage>
</organism>
<name>A0AAV7VE03_PLEWA</name>
<protein>
    <submittedName>
        <fullName evidence="1">Uncharacterized protein</fullName>
    </submittedName>
</protein>
<sequence>MHPEHRPLCGDTPPHVEWRLRTQVKVVCIPQQTGNDIQEKYEHFQRLQDSTVPLVIEKDKKAPEAPTWTKMRSWPPVVLENAEEPERMREGRRQDTVQDRKRGFLCSFPTAGTFVALNGAAGANQCCDHGTLKPRTRMSAVRHSCR</sequence>
<comment type="caution">
    <text evidence="1">The sequence shown here is derived from an EMBL/GenBank/DDBJ whole genome shotgun (WGS) entry which is preliminary data.</text>
</comment>
<dbReference type="AlphaFoldDB" id="A0AAV7VE03"/>
<proteinExistence type="predicted"/>
<gene>
    <name evidence="1" type="ORF">NDU88_002233</name>
</gene>
<keyword evidence="2" id="KW-1185">Reference proteome</keyword>
<dbReference type="Proteomes" id="UP001066276">
    <property type="component" value="Chromosome 2_1"/>
</dbReference>
<evidence type="ECO:0000313" key="1">
    <source>
        <dbReference type="EMBL" id="KAJ1198392.1"/>
    </source>
</evidence>